<sequence>MFQSFLFCLTFMTSLFPSFFLCPTSMPYRSLLLFIFLPSLLLASLLSFLPCVLSFFLFPPSFILNFLPCILPYFVPCVFSSLLRGVIISVLPSFYPLLSCLLLSLSMFYFCSCAYIISSILPLCPFFSSFLVFPSFCPYLVSLLPSFLMFSFFLVIPFFLLYILVSFLPSVFTWPSFVFYFPCVLTFFLPFLYPSFSCSFCPLPLPLLCPSFSASSFSFLVPTFLECFVFFFVLFFGQLQPPLLPHSY</sequence>
<dbReference type="Proteomes" id="UP001482620">
    <property type="component" value="Unassembled WGS sequence"/>
</dbReference>
<feature type="transmembrane region" description="Helical" evidence="1">
    <location>
        <begin position="94"/>
        <end position="116"/>
    </location>
</feature>
<proteinExistence type="predicted"/>
<accession>A0ABV0UWK5</accession>
<protein>
    <submittedName>
        <fullName evidence="2">Uncharacterized protein</fullName>
    </submittedName>
</protein>
<feature type="transmembrane region" description="Helical" evidence="1">
    <location>
        <begin position="177"/>
        <end position="196"/>
    </location>
</feature>
<keyword evidence="1" id="KW-1133">Transmembrane helix</keyword>
<evidence type="ECO:0000313" key="3">
    <source>
        <dbReference type="Proteomes" id="UP001482620"/>
    </source>
</evidence>
<feature type="transmembrane region" description="Helical" evidence="1">
    <location>
        <begin position="70"/>
        <end position="88"/>
    </location>
</feature>
<organism evidence="2 3">
    <name type="scientific">Ilyodon furcidens</name>
    <name type="common">goldbreast splitfin</name>
    <dbReference type="NCBI Taxonomy" id="33524"/>
    <lineage>
        <taxon>Eukaryota</taxon>
        <taxon>Metazoa</taxon>
        <taxon>Chordata</taxon>
        <taxon>Craniata</taxon>
        <taxon>Vertebrata</taxon>
        <taxon>Euteleostomi</taxon>
        <taxon>Actinopterygii</taxon>
        <taxon>Neopterygii</taxon>
        <taxon>Teleostei</taxon>
        <taxon>Neoteleostei</taxon>
        <taxon>Acanthomorphata</taxon>
        <taxon>Ovalentaria</taxon>
        <taxon>Atherinomorphae</taxon>
        <taxon>Cyprinodontiformes</taxon>
        <taxon>Goodeidae</taxon>
        <taxon>Ilyodon</taxon>
    </lineage>
</organism>
<reference evidence="2 3" key="1">
    <citation type="submission" date="2021-06" db="EMBL/GenBank/DDBJ databases">
        <authorList>
            <person name="Palmer J.M."/>
        </authorList>
    </citation>
    <scope>NUCLEOTIDE SEQUENCE [LARGE SCALE GENOMIC DNA]</scope>
    <source>
        <strain evidence="3">if_2019</strain>
        <tissue evidence="2">Muscle</tissue>
    </source>
</reference>
<feature type="transmembrane region" description="Helical" evidence="1">
    <location>
        <begin position="147"/>
        <end position="165"/>
    </location>
</feature>
<comment type="caution">
    <text evidence="2">The sequence shown here is derived from an EMBL/GenBank/DDBJ whole genome shotgun (WGS) entry which is preliminary data.</text>
</comment>
<keyword evidence="1" id="KW-0812">Transmembrane</keyword>
<feature type="transmembrane region" description="Helical" evidence="1">
    <location>
        <begin position="31"/>
        <end position="58"/>
    </location>
</feature>
<keyword evidence="1" id="KW-0472">Membrane</keyword>
<gene>
    <name evidence="2" type="ORF">ILYODFUR_030640</name>
</gene>
<evidence type="ECO:0000313" key="2">
    <source>
        <dbReference type="EMBL" id="MEQ2249559.1"/>
    </source>
</evidence>
<keyword evidence="3" id="KW-1185">Reference proteome</keyword>
<dbReference type="EMBL" id="JAHRIQ010085694">
    <property type="protein sequence ID" value="MEQ2249559.1"/>
    <property type="molecule type" value="Genomic_DNA"/>
</dbReference>
<feature type="transmembrane region" description="Helical" evidence="1">
    <location>
        <begin position="123"/>
        <end position="141"/>
    </location>
</feature>
<evidence type="ECO:0000256" key="1">
    <source>
        <dbReference type="SAM" id="Phobius"/>
    </source>
</evidence>
<feature type="transmembrane region" description="Helical" evidence="1">
    <location>
        <begin position="216"/>
        <end position="237"/>
    </location>
</feature>
<name>A0ABV0UWK5_9TELE</name>